<dbReference type="InterPro" id="IPR050087">
    <property type="entry name" value="AON_synthase_class-II"/>
</dbReference>
<dbReference type="Gene3D" id="3.40.640.10">
    <property type="entry name" value="Type I PLP-dependent aspartate aminotransferase-like (Major domain)"/>
    <property type="match status" value="1"/>
</dbReference>
<feature type="binding site" description="in other chain" evidence="6">
    <location>
        <begin position="215"/>
        <end position="218"/>
    </location>
    <ligand>
        <name>pyridoxal 5'-phosphate</name>
        <dbReference type="ChEBI" id="CHEBI:597326"/>
        <note>ligand shared between dimeric partners</note>
    </ligand>
</feature>
<dbReference type="Pfam" id="PF00155">
    <property type="entry name" value="Aminotran_1_2"/>
    <property type="match status" value="1"/>
</dbReference>
<dbReference type="PATRIC" id="fig|1703780.3.peg.516"/>
<dbReference type="InterPro" id="IPR015424">
    <property type="entry name" value="PyrdxlP-dep_Trfase"/>
</dbReference>
<keyword evidence="5 6" id="KW-0012">Acyltransferase</keyword>
<gene>
    <name evidence="6" type="primary">kbl</name>
    <name evidence="8" type="ORF">AMJ87_08255</name>
</gene>
<dbReference type="GO" id="GO:0019518">
    <property type="term" value="P:L-threonine catabolic process to glycine"/>
    <property type="evidence" value="ECO:0007669"/>
    <property type="project" value="UniProtKB-UniRule"/>
</dbReference>
<dbReference type="AlphaFoldDB" id="A0A0S8GDY2"/>
<dbReference type="CDD" id="cd06454">
    <property type="entry name" value="KBL_like"/>
    <property type="match status" value="1"/>
</dbReference>
<dbReference type="UniPathway" id="UPA00046">
    <property type="reaction ID" value="UER00506"/>
</dbReference>
<dbReference type="PANTHER" id="PTHR13693:SF102">
    <property type="entry name" value="2-AMINO-3-KETOBUTYRATE COENZYME A LIGASE, MITOCHONDRIAL"/>
    <property type="match status" value="1"/>
</dbReference>
<dbReference type="FunFam" id="3.40.640.10:FF:000006">
    <property type="entry name" value="5-aminolevulinate synthase, mitochondrial"/>
    <property type="match status" value="1"/>
</dbReference>
<dbReference type="InterPro" id="IPR015421">
    <property type="entry name" value="PyrdxlP-dep_Trfase_major"/>
</dbReference>
<comment type="cofactor">
    <cofactor evidence="6">
        <name>pyridoxal 5'-phosphate</name>
        <dbReference type="ChEBI" id="CHEBI:597326"/>
    </cofactor>
    <text evidence="6">Binds 1 pyridoxal phosphate per subunit.</text>
</comment>
<dbReference type="PROSITE" id="PS00599">
    <property type="entry name" value="AA_TRANSFER_CLASS_2"/>
    <property type="match status" value="1"/>
</dbReference>
<dbReference type="HAMAP" id="MF_00985">
    <property type="entry name" value="2am3keto_CoA_ligase"/>
    <property type="match status" value="1"/>
</dbReference>
<dbReference type="Proteomes" id="UP000051096">
    <property type="component" value="Unassembled WGS sequence"/>
</dbReference>
<dbReference type="FunFam" id="3.90.1150.10:FF:000004">
    <property type="entry name" value="2-amino-3-ketobutyrate coenzyme A ligase"/>
    <property type="match status" value="1"/>
</dbReference>
<comment type="pathway">
    <text evidence="6">Amino-acid degradation; L-threonine degradation via oxydo-reductase pathway; glycine from L-threonine: step 2/2.</text>
</comment>
<dbReference type="InterPro" id="IPR015422">
    <property type="entry name" value="PyrdxlP-dep_Trfase_small"/>
</dbReference>
<comment type="caution">
    <text evidence="8">The sequence shown here is derived from an EMBL/GenBank/DDBJ whole genome shotgun (WGS) entry which is preliminary data.</text>
</comment>
<protein>
    <recommendedName>
        <fullName evidence="6">2-amino-3-ketobutyrate coenzyme A ligase</fullName>
        <shortName evidence="6">AKB ligase</shortName>
        <ecNumber evidence="6">2.3.1.29</ecNumber>
    </recommendedName>
    <alternativeName>
        <fullName evidence="6">Glycine acetyltransferase</fullName>
    </alternativeName>
</protein>
<keyword evidence="3 6" id="KW-0808">Transferase</keyword>
<evidence type="ECO:0000256" key="1">
    <source>
        <dbReference type="ARBA" id="ARBA00004746"/>
    </source>
</evidence>
<comment type="similarity">
    <text evidence="2">Belongs to the class-II pyridoxal-phosphate-dependent aminotransferase family. BioF subfamily.</text>
</comment>
<evidence type="ECO:0000256" key="6">
    <source>
        <dbReference type="HAMAP-Rule" id="MF_00985"/>
    </source>
</evidence>
<accession>A0A0S8GDY2</accession>
<dbReference type="EMBL" id="LJUO01000079">
    <property type="protein sequence ID" value="KPK70849.1"/>
    <property type="molecule type" value="Genomic_DNA"/>
</dbReference>
<evidence type="ECO:0000256" key="2">
    <source>
        <dbReference type="ARBA" id="ARBA00010008"/>
    </source>
</evidence>
<feature type="binding site" evidence="6">
    <location>
        <position position="373"/>
    </location>
    <ligand>
        <name>substrate</name>
    </ligand>
</feature>
<evidence type="ECO:0000256" key="5">
    <source>
        <dbReference type="ARBA" id="ARBA00023315"/>
    </source>
</evidence>
<keyword evidence="8" id="KW-0436">Ligase</keyword>
<dbReference type="PANTHER" id="PTHR13693">
    <property type="entry name" value="CLASS II AMINOTRANSFERASE/8-AMINO-7-OXONONANOATE SYNTHASE"/>
    <property type="match status" value="1"/>
</dbReference>
<organism evidence="8 9">
    <name type="scientific">candidate division WOR_3 bacterium SM23_60</name>
    <dbReference type="NCBI Taxonomy" id="1703780"/>
    <lineage>
        <taxon>Bacteria</taxon>
        <taxon>Bacteria division WOR-3</taxon>
    </lineage>
</organism>
<dbReference type="Gene3D" id="3.90.1150.10">
    <property type="entry name" value="Aspartate Aminotransferase, domain 1"/>
    <property type="match status" value="1"/>
</dbReference>
<feature type="modified residue" description="N6-(pyridoxal phosphate)lysine" evidence="6">
    <location>
        <position position="249"/>
    </location>
</feature>
<dbReference type="NCBIfam" id="TIGR01822">
    <property type="entry name" value="2am3keto_CoA"/>
    <property type="match status" value="1"/>
</dbReference>
<dbReference type="InterPro" id="IPR001917">
    <property type="entry name" value="Aminotrans_II_pyridoxalP_BS"/>
</dbReference>
<feature type="binding site" evidence="6">
    <location>
        <position position="143"/>
    </location>
    <ligand>
        <name>substrate</name>
    </ligand>
</feature>
<dbReference type="GO" id="GO:0005737">
    <property type="term" value="C:cytoplasm"/>
    <property type="evidence" value="ECO:0007669"/>
    <property type="project" value="UniProtKB-ARBA"/>
</dbReference>
<dbReference type="InterPro" id="IPR011282">
    <property type="entry name" value="2am3keto_CoA_ligase"/>
</dbReference>
<name>A0A0S8GDY2_UNCW3</name>
<proteinExistence type="inferred from homology"/>
<feature type="domain" description="Aminotransferase class I/classII large" evidence="7">
    <location>
        <begin position="50"/>
        <end position="391"/>
    </location>
</feature>
<reference evidence="8 9" key="1">
    <citation type="journal article" date="2015" name="Microbiome">
        <title>Genomic resolution of linkages in carbon, nitrogen, and sulfur cycling among widespread estuary sediment bacteria.</title>
        <authorList>
            <person name="Baker B.J."/>
            <person name="Lazar C.S."/>
            <person name="Teske A.P."/>
            <person name="Dick G.J."/>
        </authorList>
    </citation>
    <scope>NUCLEOTIDE SEQUENCE [LARGE SCALE GENOMIC DNA]</scope>
    <source>
        <strain evidence="8">SM23_60</strain>
    </source>
</reference>
<dbReference type="GO" id="GO:0016874">
    <property type="term" value="F:ligase activity"/>
    <property type="evidence" value="ECO:0007669"/>
    <property type="project" value="UniProtKB-KW"/>
</dbReference>
<comment type="function">
    <text evidence="6">Catalyzes the cleavage of 2-amino-3-ketobutyrate to glycine and acetyl-CoA.</text>
</comment>
<evidence type="ECO:0000313" key="8">
    <source>
        <dbReference type="EMBL" id="KPK70849.1"/>
    </source>
</evidence>
<keyword evidence="4 6" id="KW-0663">Pyridoxal phosphate</keyword>
<feature type="binding site" evidence="6">
    <location>
        <begin position="279"/>
        <end position="280"/>
    </location>
    <ligand>
        <name>pyridoxal 5'-phosphate</name>
        <dbReference type="ChEBI" id="CHEBI:597326"/>
        <note>ligand shared between dimeric partners</note>
    </ligand>
</feature>
<feature type="binding site" description="in other chain" evidence="6">
    <location>
        <position position="190"/>
    </location>
    <ligand>
        <name>pyridoxal 5'-phosphate</name>
        <dbReference type="ChEBI" id="CHEBI:597326"/>
        <note>ligand shared between dimeric partners</note>
    </ligand>
</feature>
<comment type="pathway">
    <text evidence="1">Cofactor biosynthesis; biotin biosynthesis.</text>
</comment>
<dbReference type="GO" id="GO:0030170">
    <property type="term" value="F:pyridoxal phosphate binding"/>
    <property type="evidence" value="ECO:0007669"/>
    <property type="project" value="UniProtKB-UniRule"/>
</dbReference>
<dbReference type="InterPro" id="IPR004839">
    <property type="entry name" value="Aminotransferase_I/II_large"/>
</dbReference>
<dbReference type="EC" id="2.3.1.29" evidence="6"/>
<feature type="binding site" description="in other chain" evidence="6">
    <location>
        <begin position="246"/>
        <end position="249"/>
    </location>
    <ligand>
        <name>pyridoxal 5'-phosphate</name>
        <dbReference type="ChEBI" id="CHEBI:597326"/>
        <note>ligand shared between dimeric partners</note>
    </ligand>
</feature>
<comment type="catalytic activity">
    <reaction evidence="6">
        <text>glycine + acetyl-CoA = (2S)-2-amino-3-oxobutanoate + CoA</text>
        <dbReference type="Rhea" id="RHEA:20736"/>
        <dbReference type="ChEBI" id="CHEBI:57287"/>
        <dbReference type="ChEBI" id="CHEBI:57288"/>
        <dbReference type="ChEBI" id="CHEBI:57305"/>
        <dbReference type="ChEBI" id="CHEBI:78948"/>
        <dbReference type="EC" id="2.3.1.29"/>
    </reaction>
</comment>
<evidence type="ECO:0000256" key="3">
    <source>
        <dbReference type="ARBA" id="ARBA00022679"/>
    </source>
</evidence>
<comment type="caution">
    <text evidence="6">Lacks conserved residue(s) required for the propagation of feature annotation.</text>
</comment>
<evidence type="ECO:0000256" key="4">
    <source>
        <dbReference type="ARBA" id="ARBA00022898"/>
    </source>
</evidence>
<comment type="subunit">
    <text evidence="6">Homodimer.</text>
</comment>
<evidence type="ECO:0000259" key="7">
    <source>
        <dbReference type="Pfam" id="PF00155"/>
    </source>
</evidence>
<dbReference type="SUPFAM" id="SSF53383">
    <property type="entry name" value="PLP-dependent transferases"/>
    <property type="match status" value="1"/>
</dbReference>
<dbReference type="GO" id="GO:0008890">
    <property type="term" value="F:glycine C-acetyltransferase activity"/>
    <property type="evidence" value="ECO:0007669"/>
    <property type="project" value="UniProtKB-UniRule"/>
</dbReference>
<evidence type="ECO:0000313" key="9">
    <source>
        <dbReference type="Proteomes" id="UP000051096"/>
    </source>
</evidence>
<sequence>MAYTTKAKEFYLDELKGISEAGTYKEERHIESPQAANIKVEYPVGSPPKEVLNFCANNYLGLSSHPEVIKAAHDGLDQRGYGMSSVRFICGTQDIHDELEKKLSEFLGTEATVLFASCMDANAGLFDVVLDKEDAMIADRLVHASIVDGMRLCKAQLYNYKHSNMEHLEEKLKETQECRFRMIITDGVFSMDGDIAKLDKIVELGKKYDAMVMVDDSHATGFLGKTGRGTHEYCGVFGEIDIITTTLGKALGGASGGCISGRKEIVDLCRQRARPYLFSNTVPPVIIAAANKVIDLISKTTDRRDKLEQNTKYFRDKMTAAGFDIRAGEHPIVPIMLYNAKLAQDMARDLYNEGIYVIGFSFPVVPKGQARIRVQISAGHEREHLDRAIAAFTKIGEKYKILGKKKKEIIDMYGY</sequence>
<dbReference type="NCBIfam" id="NF005394">
    <property type="entry name" value="PRK06939.1"/>
    <property type="match status" value="1"/>
</dbReference>